<keyword evidence="2" id="KW-1185">Reference proteome</keyword>
<name>A0ABW8L1R0_9GAMM</name>
<dbReference type="EMBL" id="JBJDOT010000034">
    <property type="protein sequence ID" value="MFK3865962.1"/>
    <property type="molecule type" value="Genomic_DNA"/>
</dbReference>
<evidence type="ECO:0000313" key="2">
    <source>
        <dbReference type="Proteomes" id="UP001620262"/>
    </source>
</evidence>
<dbReference type="RefSeq" id="WP_404676224.1">
    <property type="nucleotide sequence ID" value="NZ_JBJDOT010000034.1"/>
</dbReference>
<reference evidence="1 2" key="1">
    <citation type="submission" date="2024-11" db="EMBL/GenBank/DDBJ databases">
        <title>The Natural Products Discovery Center: Release of the First 8490 Sequenced Strains for Exploring Actinobacteria Biosynthetic Diversity.</title>
        <authorList>
            <person name="Kalkreuter E."/>
            <person name="Kautsar S.A."/>
            <person name="Yang D."/>
            <person name="Bader C.D."/>
            <person name="Teijaro C.N."/>
            <person name="Fluegel L."/>
            <person name="Davis C.M."/>
            <person name="Simpson J.R."/>
            <person name="Lauterbach L."/>
            <person name="Steele A.D."/>
            <person name="Gui C."/>
            <person name="Meng S."/>
            <person name="Li G."/>
            <person name="Viehrig K."/>
            <person name="Ye F."/>
            <person name="Su P."/>
            <person name="Kiefer A.F."/>
            <person name="Nichols A."/>
            <person name="Cepeda A.J."/>
            <person name="Yan W."/>
            <person name="Fan B."/>
            <person name="Jiang Y."/>
            <person name="Adhikari A."/>
            <person name="Zheng C.-J."/>
            <person name="Schuster L."/>
            <person name="Cowan T.M."/>
            <person name="Smanski M.J."/>
            <person name="Chevrette M.G."/>
            <person name="De Carvalho L.P.S."/>
            <person name="Shen B."/>
        </authorList>
    </citation>
    <scope>NUCLEOTIDE SEQUENCE [LARGE SCALE GENOMIC DNA]</scope>
    <source>
        <strain evidence="1 2">NPDC078403</strain>
    </source>
</reference>
<protein>
    <submittedName>
        <fullName evidence="1">Uncharacterized protein</fullName>
    </submittedName>
</protein>
<dbReference type="SUPFAM" id="SSF53901">
    <property type="entry name" value="Thiolase-like"/>
    <property type="match status" value="1"/>
</dbReference>
<dbReference type="InterPro" id="IPR016039">
    <property type="entry name" value="Thiolase-like"/>
</dbReference>
<dbReference type="Gene3D" id="3.40.47.10">
    <property type="match status" value="1"/>
</dbReference>
<sequence>MFSMIKNINNTMHVVGISSVVVAEKGLRATCMDYVSDVLPELIAQHDIAVESIDLILTLSTSIDYLSEHKDIQTPRLGYPVQKQLAANNAFVIDLQDTSWAQAFEVANGYLSGTDMSNVLVIEANSFEKNIVEQLFTGARAALLSKSNTVNQVHMVVNTLGEGEPRTLSHVESNLLLSDSNENEVAMLQKTIETIMEQFRSSTKPLLLDLPPYLSTNVQSELQTKYPDKCWWTWDTLRENPENVVWLSYEVFRNRVVAREVFVKGDL</sequence>
<evidence type="ECO:0000313" key="1">
    <source>
        <dbReference type="EMBL" id="MFK3865962.1"/>
    </source>
</evidence>
<comment type="caution">
    <text evidence="1">The sequence shown here is derived from an EMBL/GenBank/DDBJ whole genome shotgun (WGS) entry which is preliminary data.</text>
</comment>
<dbReference type="Proteomes" id="UP001620262">
    <property type="component" value="Unassembled WGS sequence"/>
</dbReference>
<gene>
    <name evidence="1" type="ORF">ACI2JU_19120</name>
</gene>
<organism evidence="1 2">
    <name type="scientific">Pseudoalteromonas rhizosphaerae</name>
    <dbReference type="NCBI Taxonomy" id="2518973"/>
    <lineage>
        <taxon>Bacteria</taxon>
        <taxon>Pseudomonadati</taxon>
        <taxon>Pseudomonadota</taxon>
        <taxon>Gammaproteobacteria</taxon>
        <taxon>Alteromonadales</taxon>
        <taxon>Pseudoalteromonadaceae</taxon>
        <taxon>Pseudoalteromonas</taxon>
    </lineage>
</organism>
<accession>A0ABW8L1R0</accession>
<proteinExistence type="predicted"/>